<evidence type="ECO:0000256" key="9">
    <source>
        <dbReference type="SAM" id="MobiDB-lite"/>
    </source>
</evidence>
<evidence type="ECO:0000256" key="1">
    <source>
        <dbReference type="ARBA" id="ARBA00004123"/>
    </source>
</evidence>
<evidence type="ECO:0000256" key="2">
    <source>
        <dbReference type="ARBA" id="ARBA00022723"/>
    </source>
</evidence>
<proteinExistence type="inferred from homology"/>
<evidence type="ECO:0000256" key="5">
    <source>
        <dbReference type="ARBA" id="ARBA00022833"/>
    </source>
</evidence>
<feature type="region of interest" description="Disordered" evidence="9">
    <location>
        <begin position="54"/>
        <end position="83"/>
    </location>
</feature>
<evidence type="ECO:0000313" key="12">
    <source>
        <dbReference type="Proteomes" id="UP001054837"/>
    </source>
</evidence>
<dbReference type="Gene3D" id="3.30.160.60">
    <property type="entry name" value="Classic Zinc Finger"/>
    <property type="match status" value="1"/>
</dbReference>
<dbReference type="GO" id="GO:0005634">
    <property type="term" value="C:nucleus"/>
    <property type="evidence" value="ECO:0007669"/>
    <property type="project" value="UniProtKB-SubCell"/>
</dbReference>
<evidence type="ECO:0000256" key="4">
    <source>
        <dbReference type="ARBA" id="ARBA00022771"/>
    </source>
</evidence>
<dbReference type="GO" id="GO:0000978">
    <property type="term" value="F:RNA polymerase II cis-regulatory region sequence-specific DNA binding"/>
    <property type="evidence" value="ECO:0007669"/>
    <property type="project" value="TreeGrafter"/>
</dbReference>
<protein>
    <recommendedName>
        <fullName evidence="10">C2H2-type domain-containing protein</fullName>
    </recommendedName>
</protein>
<keyword evidence="5" id="KW-0862">Zinc</keyword>
<evidence type="ECO:0000256" key="6">
    <source>
        <dbReference type="ARBA" id="ARBA00023242"/>
    </source>
</evidence>
<evidence type="ECO:0000256" key="8">
    <source>
        <dbReference type="PROSITE-ProRule" id="PRU00042"/>
    </source>
</evidence>
<comment type="similarity">
    <text evidence="7">Belongs to the snail C2H2-type zinc-finger protein family.</text>
</comment>
<comment type="caution">
    <text evidence="11">The sequence shown here is derived from an EMBL/GenBank/DDBJ whole genome shotgun (WGS) entry which is preliminary data.</text>
</comment>
<evidence type="ECO:0000256" key="7">
    <source>
        <dbReference type="ARBA" id="ARBA00037948"/>
    </source>
</evidence>
<dbReference type="Proteomes" id="UP001054837">
    <property type="component" value="Unassembled WGS sequence"/>
</dbReference>
<dbReference type="FunFam" id="3.30.160.60:FF:000446">
    <property type="entry name" value="Zinc finger protein"/>
    <property type="match status" value="1"/>
</dbReference>
<dbReference type="SUPFAM" id="SSF57667">
    <property type="entry name" value="beta-beta-alpha zinc fingers"/>
    <property type="match status" value="1"/>
</dbReference>
<dbReference type="InterPro" id="IPR013087">
    <property type="entry name" value="Znf_C2H2_type"/>
</dbReference>
<dbReference type="Pfam" id="PF00096">
    <property type="entry name" value="zf-C2H2"/>
    <property type="match status" value="1"/>
</dbReference>
<dbReference type="EMBL" id="BPLQ01013564">
    <property type="protein sequence ID" value="GIY73137.1"/>
    <property type="molecule type" value="Genomic_DNA"/>
</dbReference>
<dbReference type="GO" id="GO:0008270">
    <property type="term" value="F:zinc ion binding"/>
    <property type="evidence" value="ECO:0007669"/>
    <property type="project" value="UniProtKB-KW"/>
</dbReference>
<keyword evidence="6" id="KW-0539">Nucleus</keyword>
<feature type="compositionally biased region" description="Basic and acidic residues" evidence="9">
    <location>
        <begin position="56"/>
        <end position="69"/>
    </location>
</feature>
<dbReference type="PROSITE" id="PS00028">
    <property type="entry name" value="ZINC_FINGER_C2H2_1"/>
    <property type="match status" value="2"/>
</dbReference>
<feature type="domain" description="C2H2-type" evidence="10">
    <location>
        <begin position="13"/>
        <end position="40"/>
    </location>
</feature>
<keyword evidence="2" id="KW-0479">Metal-binding</keyword>
<name>A0AAV4VS87_9ARAC</name>
<sequence length="83" mass="9604">MSASTILPSNKFHECSVCGTMFQFLKHLRMHCHQNHPDRPHVCGQCRRAFGTPSDLETHQRDHARERPHLAHTAGRHSLRRVT</sequence>
<keyword evidence="3" id="KW-0677">Repeat</keyword>
<reference evidence="11 12" key="1">
    <citation type="submission" date="2021-06" db="EMBL/GenBank/DDBJ databases">
        <title>Caerostris darwini draft genome.</title>
        <authorList>
            <person name="Kono N."/>
            <person name="Arakawa K."/>
        </authorList>
    </citation>
    <scope>NUCLEOTIDE SEQUENCE [LARGE SCALE GENOMIC DNA]</scope>
</reference>
<dbReference type="SMART" id="SM00355">
    <property type="entry name" value="ZnF_C2H2"/>
    <property type="match status" value="2"/>
</dbReference>
<feature type="compositionally biased region" description="Basic residues" evidence="9">
    <location>
        <begin position="74"/>
        <end position="83"/>
    </location>
</feature>
<feature type="domain" description="C2H2-type" evidence="10">
    <location>
        <begin position="41"/>
        <end position="68"/>
    </location>
</feature>
<dbReference type="InterPro" id="IPR050527">
    <property type="entry name" value="Snail/Krueppel_Znf"/>
</dbReference>
<evidence type="ECO:0000313" key="11">
    <source>
        <dbReference type="EMBL" id="GIY73137.1"/>
    </source>
</evidence>
<dbReference type="PANTHER" id="PTHR24388">
    <property type="entry name" value="ZINC FINGER PROTEIN"/>
    <property type="match status" value="1"/>
</dbReference>
<dbReference type="InterPro" id="IPR036236">
    <property type="entry name" value="Znf_C2H2_sf"/>
</dbReference>
<keyword evidence="4 8" id="KW-0863">Zinc-finger</keyword>
<accession>A0AAV4VS87</accession>
<dbReference type="AlphaFoldDB" id="A0AAV4VS87"/>
<evidence type="ECO:0000259" key="10">
    <source>
        <dbReference type="PROSITE" id="PS50157"/>
    </source>
</evidence>
<keyword evidence="12" id="KW-1185">Reference proteome</keyword>
<dbReference type="PANTHER" id="PTHR24388:SF54">
    <property type="entry name" value="PROTEIN ESCARGOT"/>
    <property type="match status" value="1"/>
</dbReference>
<evidence type="ECO:0000256" key="3">
    <source>
        <dbReference type="ARBA" id="ARBA00022737"/>
    </source>
</evidence>
<comment type="subcellular location">
    <subcellularLocation>
        <location evidence="1">Nucleus</location>
    </subcellularLocation>
</comment>
<dbReference type="GO" id="GO:0000981">
    <property type="term" value="F:DNA-binding transcription factor activity, RNA polymerase II-specific"/>
    <property type="evidence" value="ECO:0007669"/>
    <property type="project" value="TreeGrafter"/>
</dbReference>
<dbReference type="PROSITE" id="PS50157">
    <property type="entry name" value="ZINC_FINGER_C2H2_2"/>
    <property type="match status" value="2"/>
</dbReference>
<gene>
    <name evidence="11" type="ORF">CDAR_110531</name>
</gene>
<organism evidence="11 12">
    <name type="scientific">Caerostris darwini</name>
    <dbReference type="NCBI Taxonomy" id="1538125"/>
    <lineage>
        <taxon>Eukaryota</taxon>
        <taxon>Metazoa</taxon>
        <taxon>Ecdysozoa</taxon>
        <taxon>Arthropoda</taxon>
        <taxon>Chelicerata</taxon>
        <taxon>Arachnida</taxon>
        <taxon>Araneae</taxon>
        <taxon>Araneomorphae</taxon>
        <taxon>Entelegynae</taxon>
        <taxon>Araneoidea</taxon>
        <taxon>Araneidae</taxon>
        <taxon>Caerostris</taxon>
    </lineage>
</organism>